<evidence type="ECO:0000256" key="1">
    <source>
        <dbReference type="SAM" id="Phobius"/>
    </source>
</evidence>
<gene>
    <name evidence="2" type="ORF">BSK52_27795</name>
</gene>
<evidence type="ECO:0000313" key="2">
    <source>
        <dbReference type="EMBL" id="OMD35085.1"/>
    </source>
</evidence>
<reference evidence="2 3" key="1">
    <citation type="submission" date="2016-10" db="EMBL/GenBank/DDBJ databases">
        <title>Paenibacillus species isolates.</title>
        <authorList>
            <person name="Beno S.M."/>
        </authorList>
    </citation>
    <scope>NUCLEOTIDE SEQUENCE [LARGE SCALE GENOMIC DNA]</scope>
    <source>
        <strain evidence="2 3">FSL H7-0710</strain>
    </source>
</reference>
<protein>
    <submittedName>
        <fullName evidence="2">Metal-dependent hydrolase</fullName>
    </submittedName>
</protein>
<dbReference type="AlphaFoldDB" id="A0A1R0XJ12"/>
<sequence>MQKYRYWVAGILIILAGVFIIYFSKENEIKTVTVNENAAQTTEITEASTNEPSMIPDDDKVAITDISAKYKELGLIDAHNHDASGLKYLGMLRTWKDKGVQQVVMFGDVSEPSAILTDKFAWKAYQKYPNIIIPYFSGFDLHDPESLTVVRNNLEMGFFGLGEVVGASTMSPVVSKVVWKANDPMDGYLPQIYDIIAEYKAPILLHIDPPNGVAVAKLEQALEEHPKTIIIFGHINAYNTPEEIDRLLSKHPNLYADFFAGFSVYNVEGGNNPEQFIPVMKKFPDRFMLSTDSGYGIGSEKIAIDAMYQMLDLLDDPGLARKIAHDNLDAIMKAQPATDTQLELIRKLEQETGKIYHVENLSKAEAGQILAETN</sequence>
<dbReference type="Gene3D" id="3.20.20.140">
    <property type="entry name" value="Metal-dependent hydrolases"/>
    <property type="match status" value="1"/>
</dbReference>
<feature type="transmembrane region" description="Helical" evidence="1">
    <location>
        <begin position="6"/>
        <end position="23"/>
    </location>
</feature>
<comment type="caution">
    <text evidence="2">The sequence shown here is derived from an EMBL/GenBank/DDBJ whole genome shotgun (WGS) entry which is preliminary data.</text>
</comment>
<proteinExistence type="predicted"/>
<dbReference type="OrthoDB" id="581098at2"/>
<evidence type="ECO:0000313" key="3">
    <source>
        <dbReference type="Proteomes" id="UP000187439"/>
    </source>
</evidence>
<dbReference type="Proteomes" id="UP000187439">
    <property type="component" value="Unassembled WGS sequence"/>
</dbReference>
<dbReference type="EMBL" id="MPTC01000045">
    <property type="protein sequence ID" value="OMD35085.1"/>
    <property type="molecule type" value="Genomic_DNA"/>
</dbReference>
<keyword evidence="1" id="KW-1133">Transmembrane helix</keyword>
<dbReference type="InterPro" id="IPR032466">
    <property type="entry name" value="Metal_Hydrolase"/>
</dbReference>
<dbReference type="SUPFAM" id="SSF51556">
    <property type="entry name" value="Metallo-dependent hydrolases"/>
    <property type="match status" value="1"/>
</dbReference>
<organism evidence="2 3">
    <name type="scientific">Paenibacillus odorifer</name>
    <dbReference type="NCBI Taxonomy" id="189426"/>
    <lineage>
        <taxon>Bacteria</taxon>
        <taxon>Bacillati</taxon>
        <taxon>Bacillota</taxon>
        <taxon>Bacilli</taxon>
        <taxon>Bacillales</taxon>
        <taxon>Paenibacillaceae</taxon>
        <taxon>Paenibacillus</taxon>
    </lineage>
</organism>
<accession>A0A1R0XJ12</accession>
<dbReference type="RefSeq" id="WP_076121567.1">
    <property type="nucleotide sequence ID" value="NZ_MPTC01000045.1"/>
</dbReference>
<keyword evidence="1" id="KW-0812">Transmembrane</keyword>
<keyword evidence="2" id="KW-0378">Hydrolase</keyword>
<keyword evidence="1" id="KW-0472">Membrane</keyword>
<name>A0A1R0XJ12_9BACL</name>
<dbReference type="GO" id="GO:0016787">
    <property type="term" value="F:hydrolase activity"/>
    <property type="evidence" value="ECO:0007669"/>
    <property type="project" value="UniProtKB-KW"/>
</dbReference>